<keyword evidence="3" id="KW-0804">Transcription</keyword>
<reference evidence="5" key="1">
    <citation type="submission" date="2022-10" db="EMBL/GenBank/DDBJ databases">
        <title>The complete genomes of actinobacterial strains from the NBC collection.</title>
        <authorList>
            <person name="Joergensen T.S."/>
            <person name="Alvarez Arevalo M."/>
            <person name="Sterndorff E.B."/>
            <person name="Faurdal D."/>
            <person name="Vuksanovic O."/>
            <person name="Mourched A.-S."/>
            <person name="Charusanti P."/>
            <person name="Shaw S."/>
            <person name="Blin K."/>
            <person name="Weber T."/>
        </authorList>
    </citation>
    <scope>NUCLEOTIDE SEQUENCE</scope>
    <source>
        <strain evidence="5">NBC_01482</strain>
    </source>
</reference>
<dbReference type="SMART" id="SM00421">
    <property type="entry name" value="HTH_LUXR"/>
    <property type="match status" value="1"/>
</dbReference>
<keyword evidence="2" id="KW-0238">DNA-binding</keyword>
<evidence type="ECO:0000256" key="1">
    <source>
        <dbReference type="ARBA" id="ARBA00023015"/>
    </source>
</evidence>
<accession>A0ABZ1Z6T9</accession>
<dbReference type="InterPro" id="IPR000792">
    <property type="entry name" value="Tscrpt_reg_LuxR_C"/>
</dbReference>
<dbReference type="EMBL" id="CP109441">
    <property type="protein sequence ID" value="WUV51264.1"/>
    <property type="molecule type" value="Genomic_DNA"/>
</dbReference>
<dbReference type="SUPFAM" id="SSF46894">
    <property type="entry name" value="C-terminal effector domain of the bipartite response regulators"/>
    <property type="match status" value="1"/>
</dbReference>
<dbReference type="InterPro" id="IPR036388">
    <property type="entry name" value="WH-like_DNA-bd_sf"/>
</dbReference>
<evidence type="ECO:0000256" key="3">
    <source>
        <dbReference type="ARBA" id="ARBA00023163"/>
    </source>
</evidence>
<keyword evidence="6" id="KW-1185">Reference proteome</keyword>
<dbReference type="InterPro" id="IPR016032">
    <property type="entry name" value="Sig_transdc_resp-reg_C-effctor"/>
</dbReference>
<proteinExistence type="predicted"/>
<evidence type="ECO:0000259" key="4">
    <source>
        <dbReference type="PROSITE" id="PS50043"/>
    </source>
</evidence>
<dbReference type="InterPro" id="IPR039420">
    <property type="entry name" value="WalR-like"/>
</dbReference>
<gene>
    <name evidence="5" type="ORF">OG563_28845</name>
</gene>
<keyword evidence="1" id="KW-0805">Transcription regulation</keyword>
<feature type="domain" description="HTH luxR-type" evidence="4">
    <location>
        <begin position="25"/>
        <end position="90"/>
    </location>
</feature>
<dbReference type="PANTHER" id="PTHR43214:SF24">
    <property type="entry name" value="TRANSCRIPTIONAL REGULATORY PROTEIN NARL-RELATED"/>
    <property type="match status" value="1"/>
</dbReference>
<evidence type="ECO:0000313" key="6">
    <source>
        <dbReference type="Proteomes" id="UP001432062"/>
    </source>
</evidence>
<dbReference type="PROSITE" id="PS50043">
    <property type="entry name" value="HTH_LUXR_2"/>
    <property type="match status" value="1"/>
</dbReference>
<dbReference type="PANTHER" id="PTHR43214">
    <property type="entry name" value="TWO-COMPONENT RESPONSE REGULATOR"/>
    <property type="match status" value="1"/>
</dbReference>
<dbReference type="Gene3D" id="1.10.10.10">
    <property type="entry name" value="Winged helix-like DNA-binding domain superfamily/Winged helix DNA-binding domain"/>
    <property type="match status" value="1"/>
</dbReference>
<protein>
    <submittedName>
        <fullName evidence="5">Response regulator transcription factor</fullName>
    </submittedName>
</protein>
<sequence>MLRPAAGRRLIDRYHASDQGKTLAAQARFERLTPRERDVLKLLAEGETNADIATHLSMRESTVKAHISRILTVLEVTNRVQAALVARDANIACPPRCRSIETVMACRADPPAARYAEISTGPSCRPAARCHRGTSPCRPRTWATGRGTR</sequence>
<dbReference type="CDD" id="cd06170">
    <property type="entry name" value="LuxR_C_like"/>
    <property type="match status" value="1"/>
</dbReference>
<dbReference type="PRINTS" id="PR00038">
    <property type="entry name" value="HTHLUXR"/>
</dbReference>
<name>A0ABZ1Z6T9_9NOCA</name>
<dbReference type="Proteomes" id="UP001432062">
    <property type="component" value="Chromosome"/>
</dbReference>
<evidence type="ECO:0000313" key="5">
    <source>
        <dbReference type="EMBL" id="WUV51264.1"/>
    </source>
</evidence>
<organism evidence="5 6">
    <name type="scientific">Nocardia vinacea</name>
    <dbReference type="NCBI Taxonomy" id="96468"/>
    <lineage>
        <taxon>Bacteria</taxon>
        <taxon>Bacillati</taxon>
        <taxon>Actinomycetota</taxon>
        <taxon>Actinomycetes</taxon>
        <taxon>Mycobacteriales</taxon>
        <taxon>Nocardiaceae</taxon>
        <taxon>Nocardia</taxon>
    </lineage>
</organism>
<evidence type="ECO:0000256" key="2">
    <source>
        <dbReference type="ARBA" id="ARBA00023125"/>
    </source>
</evidence>
<dbReference type="Pfam" id="PF00196">
    <property type="entry name" value="GerE"/>
    <property type="match status" value="1"/>
</dbReference>